<dbReference type="KEGG" id="spac:B1H29_04900"/>
<dbReference type="GO" id="GO:0005506">
    <property type="term" value="F:iron ion binding"/>
    <property type="evidence" value="ECO:0007669"/>
    <property type="project" value="InterPro"/>
</dbReference>
<dbReference type="EMBL" id="CP019724">
    <property type="protein sequence ID" value="AQS66351.1"/>
    <property type="molecule type" value="Genomic_DNA"/>
</dbReference>
<dbReference type="InterPro" id="IPR001128">
    <property type="entry name" value="Cyt_P450"/>
</dbReference>
<dbReference type="PRINTS" id="PR00359">
    <property type="entry name" value="BP450"/>
</dbReference>
<dbReference type="OrthoDB" id="3664945at2"/>
<evidence type="ECO:0000256" key="4">
    <source>
        <dbReference type="ARBA" id="ARBA00023002"/>
    </source>
</evidence>
<dbReference type="GO" id="GO:0004497">
    <property type="term" value="F:monooxygenase activity"/>
    <property type="evidence" value="ECO:0007669"/>
    <property type="project" value="UniProtKB-KW"/>
</dbReference>
<dbReference type="PROSITE" id="PS00086">
    <property type="entry name" value="CYTOCHROME_P450"/>
    <property type="match status" value="1"/>
</dbReference>
<dbReference type="InterPro" id="IPR036396">
    <property type="entry name" value="Cyt_P450_sf"/>
</dbReference>
<dbReference type="SUPFAM" id="SSF48264">
    <property type="entry name" value="Cytochrome P450"/>
    <property type="match status" value="1"/>
</dbReference>
<sequence>MTETAPEPVALPTARTCPFAPPEELAALRTRTPVRRLTYPDGTLGWLVTGHAEARSVLGNPLFSSRSELQRLPVPYPWVAEPAAPGRFISMDPPDHTRLRKPLAGLFTVRRMNRLLPRVEEITRERLDAMEAHGRPVDLLKHFALPIPSLVICELLGVPYDERQVFQDNASVLMSTDSSIDQVVAAAAGIDEVMLRTVRRKRAEPADDILGGLVADGDLTDEEIAGIGGLLLVAGHETTANMLTLGTFTLLSHPDQLTALRTDPGLMDGAVEELLRHGSILQFGPTRAALADVEVAGRLIRAGEVVTVSLPAANRDPRRFERPEELDITRSAAGHLGFGHGLHQCLGQQLARIELRVGFTALLDRFPGLRLAVPVDDVPLRSEMIVYGVHELPVTW</sequence>
<evidence type="ECO:0000256" key="6">
    <source>
        <dbReference type="ARBA" id="ARBA00023033"/>
    </source>
</evidence>
<dbReference type="CDD" id="cd11030">
    <property type="entry name" value="CYP105-like"/>
    <property type="match status" value="1"/>
</dbReference>
<evidence type="ECO:0000256" key="2">
    <source>
        <dbReference type="ARBA" id="ARBA00022617"/>
    </source>
</evidence>
<gene>
    <name evidence="8" type="ORF">B1H29_04900</name>
</gene>
<keyword evidence="3 7" id="KW-0479">Metal-binding</keyword>
<dbReference type="PANTHER" id="PTHR46696">
    <property type="entry name" value="P450, PUTATIVE (EUROFUNG)-RELATED"/>
    <property type="match status" value="1"/>
</dbReference>
<evidence type="ECO:0000256" key="3">
    <source>
        <dbReference type="ARBA" id="ARBA00022723"/>
    </source>
</evidence>
<organism evidence="8 9">
    <name type="scientific">Streptomyces pactum</name>
    <dbReference type="NCBI Taxonomy" id="68249"/>
    <lineage>
        <taxon>Bacteria</taxon>
        <taxon>Bacillati</taxon>
        <taxon>Actinomycetota</taxon>
        <taxon>Actinomycetes</taxon>
        <taxon>Kitasatosporales</taxon>
        <taxon>Streptomycetaceae</taxon>
        <taxon>Streptomyces</taxon>
    </lineage>
</organism>
<dbReference type="RefSeq" id="WP_055419038.1">
    <property type="nucleotide sequence ID" value="NZ_CP019724.1"/>
</dbReference>
<protein>
    <submittedName>
        <fullName evidence="8">Cytochrome P450</fullName>
    </submittedName>
</protein>
<evidence type="ECO:0000256" key="5">
    <source>
        <dbReference type="ARBA" id="ARBA00023004"/>
    </source>
</evidence>
<evidence type="ECO:0000313" key="8">
    <source>
        <dbReference type="EMBL" id="AQS66351.1"/>
    </source>
</evidence>
<reference evidence="8 9" key="1">
    <citation type="submission" date="2017-02" db="EMBL/GenBank/DDBJ databases">
        <title>Streptomyces pactum ACT12 Genome sequencing and assembly.</title>
        <authorList>
            <person name="Xue Q."/>
            <person name="Yan X."/>
            <person name="Jia L."/>
            <person name="Yan H."/>
        </authorList>
    </citation>
    <scope>NUCLEOTIDE SEQUENCE [LARGE SCALE GENOMIC DNA]</scope>
    <source>
        <strain evidence="8 9">ACT12</strain>
    </source>
</reference>
<dbReference type="Gene3D" id="1.10.630.10">
    <property type="entry name" value="Cytochrome P450"/>
    <property type="match status" value="1"/>
</dbReference>
<keyword evidence="6 7" id="KW-0503">Monooxygenase</keyword>
<dbReference type="InterPro" id="IPR017972">
    <property type="entry name" value="Cyt_P450_CS"/>
</dbReference>
<comment type="similarity">
    <text evidence="1 7">Belongs to the cytochrome P450 family.</text>
</comment>
<keyword evidence="5 7" id="KW-0408">Iron</keyword>
<evidence type="ECO:0000256" key="7">
    <source>
        <dbReference type="RuleBase" id="RU000461"/>
    </source>
</evidence>
<dbReference type="InterPro" id="IPR002397">
    <property type="entry name" value="Cyt_P450_B"/>
</dbReference>
<evidence type="ECO:0000256" key="1">
    <source>
        <dbReference type="ARBA" id="ARBA00010617"/>
    </source>
</evidence>
<dbReference type="AlphaFoldDB" id="A0A1S6J3N5"/>
<dbReference type="FunFam" id="1.10.630.10:FF:000018">
    <property type="entry name" value="Cytochrome P450 monooxygenase"/>
    <property type="match status" value="1"/>
</dbReference>
<dbReference type="PRINTS" id="PR00385">
    <property type="entry name" value="P450"/>
</dbReference>
<keyword evidence="4 7" id="KW-0560">Oxidoreductase</keyword>
<evidence type="ECO:0000313" key="9">
    <source>
        <dbReference type="Proteomes" id="UP000189443"/>
    </source>
</evidence>
<keyword evidence="9" id="KW-1185">Reference proteome</keyword>
<dbReference type="GO" id="GO:0016705">
    <property type="term" value="F:oxidoreductase activity, acting on paired donors, with incorporation or reduction of molecular oxygen"/>
    <property type="evidence" value="ECO:0007669"/>
    <property type="project" value="InterPro"/>
</dbReference>
<dbReference type="GO" id="GO:0020037">
    <property type="term" value="F:heme binding"/>
    <property type="evidence" value="ECO:0007669"/>
    <property type="project" value="InterPro"/>
</dbReference>
<accession>A0A1S6J3N5</accession>
<keyword evidence="2 7" id="KW-0349">Heme</keyword>
<proteinExistence type="inferred from homology"/>
<dbReference type="PANTHER" id="PTHR46696:SF1">
    <property type="entry name" value="CYTOCHROME P450 YJIB-RELATED"/>
    <property type="match status" value="1"/>
</dbReference>
<dbReference type="Pfam" id="PF00067">
    <property type="entry name" value="p450"/>
    <property type="match status" value="1"/>
</dbReference>
<name>A0A1S6J3N5_9ACTN</name>
<dbReference type="Proteomes" id="UP000189443">
    <property type="component" value="Chromosome"/>
</dbReference>